<dbReference type="Pfam" id="PF02423">
    <property type="entry name" value="OCD_Mu_crystall"/>
    <property type="match status" value="1"/>
</dbReference>
<reference evidence="2 3" key="1">
    <citation type="journal article" date="2014" name="PLoS Genet.">
        <title>Phylogenetically driven sequencing of extremely halophilic archaea reveals strategies for static and dynamic osmo-response.</title>
        <authorList>
            <person name="Becker E.A."/>
            <person name="Seitzer P.M."/>
            <person name="Tritt A."/>
            <person name="Larsen D."/>
            <person name="Krusor M."/>
            <person name="Yao A.I."/>
            <person name="Wu D."/>
            <person name="Madern D."/>
            <person name="Eisen J.A."/>
            <person name="Darling A.E."/>
            <person name="Facciotti M.T."/>
        </authorList>
    </citation>
    <scope>NUCLEOTIDE SEQUENCE [LARGE SCALE GENOMIC DNA]</scope>
    <source>
        <strain evidence="2 3">JCM 14848</strain>
    </source>
</reference>
<dbReference type="InterPro" id="IPR036291">
    <property type="entry name" value="NAD(P)-bd_dom_sf"/>
</dbReference>
<dbReference type="Proteomes" id="UP000011513">
    <property type="component" value="Unassembled WGS sequence"/>
</dbReference>
<dbReference type="AlphaFoldDB" id="M0DA98"/>
<gene>
    <name evidence="2" type="ORF">C474_09599</name>
</gene>
<dbReference type="OrthoDB" id="214116at2157"/>
<organism evidence="2 3">
    <name type="scientific">Halogeometricum pallidum JCM 14848</name>
    <dbReference type="NCBI Taxonomy" id="1227487"/>
    <lineage>
        <taxon>Archaea</taxon>
        <taxon>Methanobacteriati</taxon>
        <taxon>Methanobacteriota</taxon>
        <taxon>Stenosarchaea group</taxon>
        <taxon>Halobacteria</taxon>
        <taxon>Halobacteriales</taxon>
        <taxon>Haloferacaceae</taxon>
        <taxon>Halogeometricum</taxon>
    </lineage>
</organism>
<comment type="caution">
    <text evidence="2">The sequence shown here is derived from an EMBL/GenBank/DDBJ whole genome shotgun (WGS) entry which is preliminary data.</text>
</comment>
<dbReference type="PATRIC" id="fig|1227487.5.peg.1934"/>
<dbReference type="Gene3D" id="3.40.50.720">
    <property type="entry name" value="NAD(P)-binding Rossmann-like Domain"/>
    <property type="match status" value="1"/>
</dbReference>
<dbReference type="PIRSF" id="PIRSF001439">
    <property type="entry name" value="CryM"/>
    <property type="match status" value="1"/>
</dbReference>
<dbReference type="eggNOG" id="arCOG01035">
    <property type="taxonomic scope" value="Archaea"/>
</dbReference>
<dbReference type="InterPro" id="IPR003462">
    <property type="entry name" value="ODC_Mu_crystall"/>
</dbReference>
<feature type="region of interest" description="Disordered" evidence="1">
    <location>
        <begin position="33"/>
        <end position="53"/>
    </location>
</feature>
<name>M0DA98_HALPD</name>
<dbReference type="SUPFAM" id="SSF51735">
    <property type="entry name" value="NAD(P)-binding Rossmann-fold domains"/>
    <property type="match status" value="1"/>
</dbReference>
<evidence type="ECO:0000313" key="3">
    <source>
        <dbReference type="Proteomes" id="UP000011513"/>
    </source>
</evidence>
<evidence type="ECO:0000313" key="2">
    <source>
        <dbReference type="EMBL" id="ELZ31079.1"/>
    </source>
</evidence>
<accession>M0DA98</accession>
<protein>
    <submittedName>
        <fullName evidence="2">Ornithine cyclodeaminase, mu-crystallin</fullName>
    </submittedName>
</protein>
<dbReference type="InParanoid" id="M0DA98"/>
<sequence>MTDVRVLSDDDVAALLSLSDLLPEIERAFVKQGRGEVERPPRPHYPVGTETPGTALTMPAYLHGDPTYATKLAAVHESNAERELPTVNAQVAVTDAETGLPLAYLAGTRVTSARTGCIGGLAARELSNGPVRLGVFGAGTQARWQTRAIAAATDLERVRVYSPSDSREACAADLRERLPDVGVTAVDSPDRALAGSNVVVTATTSADPVFDGGGLEAGTLVVAVGAFTPEMRELDGVTVRRASRLFADVPEEAVETGDFADVGVEATDLTPLSDVFEGRVGRESDEEVLVVASVGSAVLDAATAGHLYERAEREDAGTVVEL</sequence>
<dbReference type="RefSeq" id="WP_008386194.1">
    <property type="nucleotide sequence ID" value="NZ_AOIV01000023.1"/>
</dbReference>
<dbReference type="Gene3D" id="3.30.1780.10">
    <property type="entry name" value="ornithine cyclodeaminase, domain 1"/>
    <property type="match status" value="1"/>
</dbReference>
<dbReference type="EMBL" id="AOIV01000023">
    <property type="protein sequence ID" value="ELZ31079.1"/>
    <property type="molecule type" value="Genomic_DNA"/>
</dbReference>
<keyword evidence="3" id="KW-1185">Reference proteome</keyword>
<evidence type="ECO:0000256" key="1">
    <source>
        <dbReference type="SAM" id="MobiDB-lite"/>
    </source>
</evidence>
<proteinExistence type="predicted"/>
<dbReference type="InterPro" id="IPR023401">
    <property type="entry name" value="ODC_N"/>
</dbReference>
<dbReference type="PANTHER" id="PTHR13812:SF19">
    <property type="entry name" value="KETIMINE REDUCTASE MU-CRYSTALLIN"/>
    <property type="match status" value="1"/>
</dbReference>
<dbReference type="GO" id="GO:0005737">
    <property type="term" value="C:cytoplasm"/>
    <property type="evidence" value="ECO:0007669"/>
    <property type="project" value="TreeGrafter"/>
</dbReference>
<dbReference type="PANTHER" id="PTHR13812">
    <property type="entry name" value="KETIMINE REDUCTASE MU-CRYSTALLIN"/>
    <property type="match status" value="1"/>
</dbReference>